<reference evidence="1 2" key="1">
    <citation type="submission" date="2017-04" db="EMBL/GenBank/DDBJ databases">
        <title>Characterization, genome and methylation analysis of a phthalic acid esters degrading strain Sphingobium yanoikuyae SHJ.</title>
        <authorList>
            <person name="Feng L."/>
        </authorList>
    </citation>
    <scope>NUCLEOTIDE SEQUENCE [LARGE SCALE GENOMIC DNA]</scope>
    <source>
        <strain evidence="1 2">SHJ</strain>
    </source>
</reference>
<protein>
    <submittedName>
        <fullName evidence="1">DUF3168 domain-containing protein</fullName>
    </submittedName>
</protein>
<dbReference type="Proteomes" id="UP000037029">
    <property type="component" value="Chromosome"/>
</dbReference>
<dbReference type="InterPro" id="IPR021508">
    <property type="entry name" value="Gp17-like"/>
</dbReference>
<proteinExistence type="predicted"/>
<name>A0A0J9FPA6_SPHYA</name>
<sequence length="119" mass="13513">MLETALVTRLADLASQLYPGRAPTDYDTPAVIYNRLSTQMEDDLDGVGDMGWVVMQIDVYDPSYLAAKELAHDILDHLAIWDDEQVHSVTFVNETDMIDETTETTLYRVMMTFLFFAAI</sequence>
<gene>
    <name evidence="1" type="ORF">BV87_09290</name>
</gene>
<dbReference type="AlphaFoldDB" id="A0A0J9FPA6"/>
<organism evidence="1 2">
    <name type="scientific">Sphingobium yanoikuyae</name>
    <name type="common">Sphingomonas yanoikuyae</name>
    <dbReference type="NCBI Taxonomy" id="13690"/>
    <lineage>
        <taxon>Bacteria</taxon>
        <taxon>Pseudomonadati</taxon>
        <taxon>Pseudomonadota</taxon>
        <taxon>Alphaproteobacteria</taxon>
        <taxon>Sphingomonadales</taxon>
        <taxon>Sphingomonadaceae</taxon>
        <taxon>Sphingobium</taxon>
    </lineage>
</organism>
<evidence type="ECO:0000313" key="1">
    <source>
        <dbReference type="EMBL" id="ATP18564.1"/>
    </source>
</evidence>
<dbReference type="RefSeq" id="WP_048938317.1">
    <property type="nucleotide sequence ID" value="NZ_CP020925.1"/>
</dbReference>
<dbReference type="Pfam" id="PF11367">
    <property type="entry name" value="Tail_completion_gp17"/>
    <property type="match status" value="1"/>
</dbReference>
<accession>A0A0J9FPA6</accession>
<dbReference type="EMBL" id="CP020925">
    <property type="protein sequence ID" value="ATP18564.1"/>
    <property type="molecule type" value="Genomic_DNA"/>
</dbReference>
<evidence type="ECO:0000313" key="2">
    <source>
        <dbReference type="Proteomes" id="UP000037029"/>
    </source>
</evidence>